<dbReference type="GO" id="GO:0008171">
    <property type="term" value="F:O-methyltransferase activity"/>
    <property type="evidence" value="ECO:0007669"/>
    <property type="project" value="InterPro"/>
</dbReference>
<gene>
    <name evidence="7" type="ORF">P171DRAFT_453961</name>
</gene>
<reference evidence="7" key="1">
    <citation type="journal article" date="2020" name="Stud. Mycol.">
        <title>101 Dothideomycetes genomes: a test case for predicting lifestyles and emergence of pathogens.</title>
        <authorList>
            <person name="Haridas S."/>
            <person name="Albert R."/>
            <person name="Binder M."/>
            <person name="Bloem J."/>
            <person name="Labutti K."/>
            <person name="Salamov A."/>
            <person name="Andreopoulos B."/>
            <person name="Baker S."/>
            <person name="Barry K."/>
            <person name="Bills G."/>
            <person name="Bluhm B."/>
            <person name="Cannon C."/>
            <person name="Castanera R."/>
            <person name="Culley D."/>
            <person name="Daum C."/>
            <person name="Ezra D."/>
            <person name="Gonzalez J."/>
            <person name="Henrissat B."/>
            <person name="Kuo A."/>
            <person name="Liang C."/>
            <person name="Lipzen A."/>
            <person name="Lutzoni F."/>
            <person name="Magnuson J."/>
            <person name="Mondo S."/>
            <person name="Nolan M."/>
            <person name="Ohm R."/>
            <person name="Pangilinan J."/>
            <person name="Park H.-J."/>
            <person name="Ramirez L."/>
            <person name="Alfaro M."/>
            <person name="Sun H."/>
            <person name="Tritt A."/>
            <person name="Yoshinaga Y."/>
            <person name="Zwiers L.-H."/>
            <person name="Turgeon B."/>
            <person name="Goodwin S."/>
            <person name="Spatafora J."/>
            <person name="Crous P."/>
            <person name="Grigoriev I."/>
        </authorList>
    </citation>
    <scope>NUCLEOTIDE SEQUENCE</scope>
    <source>
        <strain evidence="7">CBS 690.94</strain>
    </source>
</reference>
<dbReference type="Pfam" id="PF08100">
    <property type="entry name" value="Dimerisation"/>
    <property type="match status" value="1"/>
</dbReference>
<dbReference type="AlphaFoldDB" id="A0A9P4UE00"/>
<dbReference type="SUPFAM" id="SSF46785">
    <property type="entry name" value="Winged helix' DNA-binding domain"/>
    <property type="match status" value="1"/>
</dbReference>
<evidence type="ECO:0000259" key="6">
    <source>
        <dbReference type="Pfam" id="PF08100"/>
    </source>
</evidence>
<dbReference type="PIRSF" id="PIRSF005739">
    <property type="entry name" value="O-mtase"/>
    <property type="match status" value="1"/>
</dbReference>
<dbReference type="SUPFAM" id="SSF53335">
    <property type="entry name" value="S-adenosyl-L-methionine-dependent methyltransferases"/>
    <property type="match status" value="1"/>
</dbReference>
<comment type="caution">
    <text evidence="7">The sequence shown here is derived from an EMBL/GenBank/DDBJ whole genome shotgun (WGS) entry which is preliminary data.</text>
</comment>
<dbReference type="InterPro" id="IPR036388">
    <property type="entry name" value="WH-like_DNA-bd_sf"/>
</dbReference>
<keyword evidence="1" id="KW-0489">Methyltransferase</keyword>
<keyword evidence="2" id="KW-0808">Transferase</keyword>
<evidence type="ECO:0000259" key="5">
    <source>
        <dbReference type="Pfam" id="PF00891"/>
    </source>
</evidence>
<evidence type="ECO:0000256" key="4">
    <source>
        <dbReference type="PIRSR" id="PIRSR005739-1"/>
    </source>
</evidence>
<dbReference type="Gene3D" id="1.10.10.10">
    <property type="entry name" value="Winged helix-like DNA-binding domain superfamily/Winged helix DNA-binding domain"/>
    <property type="match status" value="1"/>
</dbReference>
<evidence type="ECO:0000313" key="7">
    <source>
        <dbReference type="EMBL" id="KAF2446660.1"/>
    </source>
</evidence>
<organism evidence="7 8">
    <name type="scientific">Karstenula rhodostoma CBS 690.94</name>
    <dbReference type="NCBI Taxonomy" id="1392251"/>
    <lineage>
        <taxon>Eukaryota</taxon>
        <taxon>Fungi</taxon>
        <taxon>Dikarya</taxon>
        <taxon>Ascomycota</taxon>
        <taxon>Pezizomycotina</taxon>
        <taxon>Dothideomycetes</taxon>
        <taxon>Pleosporomycetidae</taxon>
        <taxon>Pleosporales</taxon>
        <taxon>Massarineae</taxon>
        <taxon>Didymosphaeriaceae</taxon>
        <taxon>Karstenula</taxon>
    </lineage>
</organism>
<dbReference type="PROSITE" id="PS51683">
    <property type="entry name" value="SAM_OMT_II"/>
    <property type="match status" value="1"/>
</dbReference>
<feature type="active site" description="Proton acceptor" evidence="4">
    <location>
        <position position="313"/>
    </location>
</feature>
<keyword evidence="8" id="KW-1185">Reference proteome</keyword>
<dbReference type="OrthoDB" id="1606438at2759"/>
<dbReference type="EMBL" id="MU001498">
    <property type="protein sequence ID" value="KAF2446660.1"/>
    <property type="molecule type" value="Genomic_DNA"/>
</dbReference>
<evidence type="ECO:0000256" key="2">
    <source>
        <dbReference type="ARBA" id="ARBA00022679"/>
    </source>
</evidence>
<dbReference type="InterPro" id="IPR036390">
    <property type="entry name" value="WH_DNA-bd_sf"/>
</dbReference>
<feature type="domain" description="O-methyltransferase dimerisation" evidence="6">
    <location>
        <begin position="67"/>
        <end position="143"/>
    </location>
</feature>
<dbReference type="GO" id="GO:0046983">
    <property type="term" value="F:protein dimerization activity"/>
    <property type="evidence" value="ECO:0007669"/>
    <property type="project" value="InterPro"/>
</dbReference>
<dbReference type="InterPro" id="IPR016461">
    <property type="entry name" value="COMT-like"/>
</dbReference>
<dbReference type="InterPro" id="IPR012967">
    <property type="entry name" value="COMT_dimerisation"/>
</dbReference>
<evidence type="ECO:0000313" key="8">
    <source>
        <dbReference type="Proteomes" id="UP000799764"/>
    </source>
</evidence>
<dbReference type="GO" id="GO:0032259">
    <property type="term" value="P:methylation"/>
    <property type="evidence" value="ECO:0007669"/>
    <property type="project" value="UniProtKB-KW"/>
</dbReference>
<dbReference type="InterPro" id="IPR029063">
    <property type="entry name" value="SAM-dependent_MTases_sf"/>
</dbReference>
<feature type="domain" description="O-methyltransferase C-terminal" evidence="5">
    <location>
        <begin position="209"/>
        <end position="385"/>
    </location>
</feature>
<evidence type="ECO:0000256" key="3">
    <source>
        <dbReference type="ARBA" id="ARBA00022691"/>
    </source>
</evidence>
<proteinExistence type="predicted"/>
<keyword evidence="3" id="KW-0949">S-adenosyl-L-methionine</keyword>
<dbReference type="Gene3D" id="3.40.50.150">
    <property type="entry name" value="Vaccinia Virus protein VP39"/>
    <property type="match status" value="1"/>
</dbReference>
<dbReference type="PANTHER" id="PTHR43712">
    <property type="entry name" value="PUTATIVE (AFU_ORTHOLOGUE AFUA_4G14580)-RELATED"/>
    <property type="match status" value="1"/>
</dbReference>
<dbReference type="InterPro" id="IPR001077">
    <property type="entry name" value="COMT_C"/>
</dbReference>
<name>A0A9P4UE00_9PLEO</name>
<dbReference type="PANTHER" id="PTHR43712:SF2">
    <property type="entry name" value="O-METHYLTRANSFERASE CICE"/>
    <property type="match status" value="1"/>
</dbReference>
<dbReference type="Proteomes" id="UP000799764">
    <property type="component" value="Unassembled WGS sequence"/>
</dbReference>
<sequence length="412" mass="46613">MENMLQDLIRSLRATSQHLKADNDIYSLLHDTEKLPNVAVHQLANEALDLLSDVRLLLEPGHLVLADHFLGYMKTKCLCAAVQLGISDILISGPKPLHSIAETIGSRSDRLGQIMRTLYNEGIYAYDPSTKLYSNNHVSTLLQTNHWTQWHTWVTLYGNEFYDMARGIPLATGKDTWRSPAQINYGTDDSMFTYFTQQGWVPKLHQTLSSGAIAQAPGILEDYPWNQVAECSFLDIGGGGGGLVVLLLRKYEKMHGGILDLPEVIEQAKLNFHSSGGQYRDVGDRVPPEHLVTGDFLEVVPSSEVYTMKWCLHDWDDEKAAIILRNIRRAVRRTRLSRLVILESLLRDGHTGRISRYGDLNMMVAVGGQERDEDQWIRLATQTGWKVQKIYPLRNAWTSAIEFVPVWDDLQS</sequence>
<protein>
    <submittedName>
        <fullName evidence="7">O-methyltransferase glim</fullName>
    </submittedName>
</protein>
<evidence type="ECO:0000256" key="1">
    <source>
        <dbReference type="ARBA" id="ARBA00022603"/>
    </source>
</evidence>
<accession>A0A9P4UE00</accession>
<dbReference type="Pfam" id="PF00891">
    <property type="entry name" value="Methyltransf_2"/>
    <property type="match status" value="1"/>
</dbReference>